<evidence type="ECO:0000313" key="1">
    <source>
        <dbReference type="EMBL" id="RHZ89894.1"/>
    </source>
</evidence>
<dbReference type="AlphaFoldDB" id="A0A397JX92"/>
<organism evidence="1 2">
    <name type="scientific">Diversispora epigaea</name>
    <dbReference type="NCBI Taxonomy" id="1348612"/>
    <lineage>
        <taxon>Eukaryota</taxon>
        <taxon>Fungi</taxon>
        <taxon>Fungi incertae sedis</taxon>
        <taxon>Mucoromycota</taxon>
        <taxon>Glomeromycotina</taxon>
        <taxon>Glomeromycetes</taxon>
        <taxon>Diversisporales</taxon>
        <taxon>Diversisporaceae</taxon>
        <taxon>Diversispora</taxon>
    </lineage>
</organism>
<dbReference type="Proteomes" id="UP000266861">
    <property type="component" value="Unassembled WGS sequence"/>
</dbReference>
<evidence type="ECO:0008006" key="3">
    <source>
        <dbReference type="Google" id="ProtNLM"/>
    </source>
</evidence>
<evidence type="ECO:0000313" key="2">
    <source>
        <dbReference type="Proteomes" id="UP000266861"/>
    </source>
</evidence>
<dbReference type="EMBL" id="PQFF01000007">
    <property type="protein sequence ID" value="RHZ89894.1"/>
    <property type="molecule type" value="Genomic_DNA"/>
</dbReference>
<reference evidence="1 2" key="1">
    <citation type="submission" date="2018-08" db="EMBL/GenBank/DDBJ databases">
        <title>Genome and evolution of the arbuscular mycorrhizal fungus Diversispora epigaea (formerly Glomus versiforme) and its bacterial endosymbionts.</title>
        <authorList>
            <person name="Sun X."/>
            <person name="Fei Z."/>
            <person name="Harrison M."/>
        </authorList>
    </citation>
    <scope>NUCLEOTIDE SEQUENCE [LARGE SCALE GENOMIC DNA]</scope>
    <source>
        <strain evidence="1 2">IT104</strain>
    </source>
</reference>
<comment type="caution">
    <text evidence="1">The sequence shown here is derived from an EMBL/GenBank/DDBJ whole genome shotgun (WGS) entry which is preliminary data.</text>
</comment>
<proteinExistence type="predicted"/>
<keyword evidence="2" id="KW-1185">Reference proteome</keyword>
<sequence>MYLDVAHLIFQNGETRIIFDLMLTTNEFELSKKLEIILIKNKASCERKQNLGIYYQMGIAQSPTLLTNLKEWNKENFLTSRITIQQCLPYIRYFHIHGDDIWDKVKVSSWIDNKTTAYSYEFQLILRGIKGTDEILGGYNPLMWDNTKNNTHMYTNDSFIFTLKNGNLQNSIINGGKKPHYCGIYYQNKEFTIEEVEGIIRKTPNKKAPTSYERKRHIFPIAKPKDWEKNIWNTRSVMLLEQRKFLPKEYRTD</sequence>
<accession>A0A397JX92</accession>
<protein>
    <recommendedName>
        <fullName evidence="3">TLDc domain-containing protein</fullName>
    </recommendedName>
</protein>
<gene>
    <name evidence="1" type="ORF">Glove_9g180</name>
</gene>
<name>A0A397JX92_9GLOM</name>
<dbReference type="OrthoDB" id="2441258at2759"/>